<dbReference type="RefSeq" id="WP_326073195.1">
    <property type="nucleotide sequence ID" value="NZ_JARLKY010000045.1"/>
</dbReference>
<dbReference type="Proteomes" id="UP001338137">
    <property type="component" value="Unassembled WGS sequence"/>
</dbReference>
<feature type="coiled-coil region" evidence="1">
    <location>
        <begin position="159"/>
        <end position="186"/>
    </location>
</feature>
<accession>A0ABU6G4D9</accession>
<gene>
    <name evidence="2" type="ORF">P4I72_18080</name>
</gene>
<evidence type="ECO:0000256" key="1">
    <source>
        <dbReference type="SAM" id="Coils"/>
    </source>
</evidence>
<evidence type="ECO:0000313" key="2">
    <source>
        <dbReference type="EMBL" id="MEC0229041.1"/>
    </source>
</evidence>
<name>A0ABU6G4D9_9BACL</name>
<organism evidence="2 3">
    <name type="scientific">Paenibacillus alba</name>
    <dbReference type="NCBI Taxonomy" id="1197127"/>
    <lineage>
        <taxon>Bacteria</taxon>
        <taxon>Bacillati</taxon>
        <taxon>Bacillota</taxon>
        <taxon>Bacilli</taxon>
        <taxon>Bacillales</taxon>
        <taxon>Paenibacillaceae</taxon>
        <taxon>Paenibacillus</taxon>
    </lineage>
</organism>
<keyword evidence="3" id="KW-1185">Reference proteome</keyword>
<sequence>MIVEINKFDIQRKIQDFNLYTTKRHETYAKVYGLFLKSEGTAKSLTGFRSVPDFEKFNFEELKYYFEKNEIPLASVKFILDKWDDNRSSSAEEMKAFYDQWFVGKAIRSYSDAKNEYLLSRLYLSDEVTQICDKLSFIIGTYCANLELFYDKNFPTQEKSAIAKELRRAEEEITSLIESLKIAMQKEMAIGYYT</sequence>
<protein>
    <submittedName>
        <fullName evidence="2">Uncharacterized protein</fullName>
    </submittedName>
</protein>
<evidence type="ECO:0000313" key="3">
    <source>
        <dbReference type="Proteomes" id="UP001338137"/>
    </source>
</evidence>
<comment type="caution">
    <text evidence="2">The sequence shown here is derived from an EMBL/GenBank/DDBJ whole genome shotgun (WGS) entry which is preliminary data.</text>
</comment>
<dbReference type="EMBL" id="JARLKY010000045">
    <property type="protein sequence ID" value="MEC0229041.1"/>
    <property type="molecule type" value="Genomic_DNA"/>
</dbReference>
<proteinExistence type="predicted"/>
<keyword evidence="1" id="KW-0175">Coiled coil</keyword>
<reference evidence="2 3" key="1">
    <citation type="submission" date="2023-03" db="EMBL/GenBank/DDBJ databases">
        <title>Bacillus Genome Sequencing.</title>
        <authorList>
            <person name="Dunlap C."/>
        </authorList>
    </citation>
    <scope>NUCLEOTIDE SEQUENCE [LARGE SCALE GENOMIC DNA]</scope>
    <source>
        <strain evidence="2 3">BD-533</strain>
    </source>
</reference>